<dbReference type="OrthoDB" id="6420920at2759"/>
<keyword evidence="2" id="KW-0812">Transmembrane</keyword>
<feature type="transmembrane region" description="Helical" evidence="2">
    <location>
        <begin position="53"/>
        <end position="75"/>
    </location>
</feature>
<evidence type="ECO:0000313" key="4">
    <source>
        <dbReference type="Proteomes" id="UP000198287"/>
    </source>
</evidence>
<keyword evidence="2" id="KW-1133">Transmembrane helix</keyword>
<dbReference type="AlphaFoldDB" id="A0A226DFF7"/>
<feature type="transmembrane region" description="Helical" evidence="2">
    <location>
        <begin position="165"/>
        <end position="186"/>
    </location>
</feature>
<feature type="transmembrane region" description="Helical" evidence="2">
    <location>
        <begin position="192"/>
        <end position="217"/>
    </location>
</feature>
<protein>
    <submittedName>
        <fullName evidence="3">Uncharacterized protein</fullName>
    </submittedName>
</protein>
<accession>A0A226DFF7</accession>
<feature type="compositionally biased region" description="Polar residues" evidence="1">
    <location>
        <begin position="274"/>
        <end position="284"/>
    </location>
</feature>
<evidence type="ECO:0000256" key="2">
    <source>
        <dbReference type="SAM" id="Phobius"/>
    </source>
</evidence>
<dbReference type="Gene3D" id="1.20.140.150">
    <property type="match status" value="1"/>
</dbReference>
<feature type="compositionally biased region" description="Polar residues" evidence="1">
    <location>
        <begin position="346"/>
        <end position="363"/>
    </location>
</feature>
<proteinExistence type="predicted"/>
<sequence length="363" mass="40337">MKRIKTHHDEKPLPSSSFIKQRFYHKKNKNHFYVKVFYGPLLWGREMMRCGSVGLIILAAACFVIATVAVAVPYWGQFRNRVVQETGHFGPWTICKDIDYGRKMCGNRIVMFKPGFQVYAAGVCAAVGVTALGAYGLFSIFYMTLMCSPHSSLRRYKINILITKLILSLVAVLTTWSATGLFATQGDVLEHGYIITVGFSFYMEIVVAVFSTILMLLTIGEYVSARREPDDVVDTTSEAIRMKNVITNPALTYSRGGGGGEEDPENRGRRHPGSNGSISVSRTSGLPPYVHPLTLKFKYNSTPSNNNIYVQRGSRRGQKKSPSSSRRRSSSRKTPPKPFGKDLPSPSWNGSANSITTSPPSRR</sequence>
<feature type="region of interest" description="Disordered" evidence="1">
    <location>
        <begin position="301"/>
        <end position="363"/>
    </location>
</feature>
<feature type="region of interest" description="Disordered" evidence="1">
    <location>
        <begin position="251"/>
        <end position="285"/>
    </location>
</feature>
<organism evidence="3 4">
    <name type="scientific">Folsomia candida</name>
    <name type="common">Springtail</name>
    <dbReference type="NCBI Taxonomy" id="158441"/>
    <lineage>
        <taxon>Eukaryota</taxon>
        <taxon>Metazoa</taxon>
        <taxon>Ecdysozoa</taxon>
        <taxon>Arthropoda</taxon>
        <taxon>Hexapoda</taxon>
        <taxon>Collembola</taxon>
        <taxon>Entomobryomorpha</taxon>
        <taxon>Isotomoidea</taxon>
        <taxon>Isotomidae</taxon>
        <taxon>Proisotominae</taxon>
        <taxon>Folsomia</taxon>
    </lineage>
</organism>
<evidence type="ECO:0000256" key="1">
    <source>
        <dbReference type="SAM" id="MobiDB-lite"/>
    </source>
</evidence>
<dbReference type="Proteomes" id="UP000198287">
    <property type="component" value="Unassembled WGS sequence"/>
</dbReference>
<keyword evidence="2" id="KW-0472">Membrane</keyword>
<dbReference type="EMBL" id="LNIX01000020">
    <property type="protein sequence ID" value="OXA43933.1"/>
    <property type="molecule type" value="Genomic_DNA"/>
</dbReference>
<feature type="compositionally biased region" description="Basic residues" evidence="1">
    <location>
        <begin position="313"/>
        <end position="335"/>
    </location>
</feature>
<evidence type="ECO:0000313" key="3">
    <source>
        <dbReference type="EMBL" id="OXA43933.1"/>
    </source>
</evidence>
<keyword evidence="4" id="KW-1185">Reference proteome</keyword>
<feature type="transmembrane region" description="Helical" evidence="2">
    <location>
        <begin position="118"/>
        <end position="145"/>
    </location>
</feature>
<name>A0A226DFF7_FOLCA</name>
<reference evidence="3 4" key="1">
    <citation type="submission" date="2015-12" db="EMBL/GenBank/DDBJ databases">
        <title>The genome of Folsomia candida.</title>
        <authorList>
            <person name="Faddeeva A."/>
            <person name="Derks M.F."/>
            <person name="Anvar Y."/>
            <person name="Smit S."/>
            <person name="Van Straalen N."/>
            <person name="Roelofs D."/>
        </authorList>
    </citation>
    <scope>NUCLEOTIDE SEQUENCE [LARGE SCALE GENOMIC DNA]</scope>
    <source>
        <strain evidence="3 4">VU population</strain>
        <tissue evidence="3">Whole body</tissue>
    </source>
</reference>
<comment type="caution">
    <text evidence="3">The sequence shown here is derived from an EMBL/GenBank/DDBJ whole genome shotgun (WGS) entry which is preliminary data.</text>
</comment>
<gene>
    <name evidence="3" type="ORF">Fcan01_21200</name>
</gene>